<proteinExistence type="predicted"/>
<dbReference type="RefSeq" id="WP_126863640.1">
    <property type="nucleotide sequence ID" value="NZ_JAUSTX010000004.1"/>
</dbReference>
<organism evidence="2 3">
    <name type="scientific">Peribacillus cavernae</name>
    <dbReference type="NCBI Taxonomy" id="1674310"/>
    <lineage>
        <taxon>Bacteria</taxon>
        <taxon>Bacillati</taxon>
        <taxon>Bacillota</taxon>
        <taxon>Bacilli</taxon>
        <taxon>Bacillales</taxon>
        <taxon>Bacillaceae</taxon>
        <taxon>Peribacillus</taxon>
    </lineage>
</organism>
<dbReference type="InterPro" id="IPR036281">
    <property type="entry name" value="SinR/SinI_dimer_dom_sf"/>
</dbReference>
<keyword evidence="3" id="KW-1185">Reference proteome</keyword>
<dbReference type="AlphaFoldDB" id="A0A433HTI0"/>
<evidence type="ECO:0000313" key="3">
    <source>
        <dbReference type="Proteomes" id="UP000267430"/>
    </source>
</evidence>
<protein>
    <submittedName>
        <fullName evidence="2">DNA-binding anti-repressor SinI</fullName>
    </submittedName>
</protein>
<dbReference type="GO" id="GO:0006355">
    <property type="term" value="P:regulation of DNA-templated transcription"/>
    <property type="evidence" value="ECO:0007669"/>
    <property type="project" value="InterPro"/>
</dbReference>
<dbReference type="GO" id="GO:0046983">
    <property type="term" value="F:protein dimerization activity"/>
    <property type="evidence" value="ECO:0007669"/>
    <property type="project" value="InterPro"/>
</dbReference>
<dbReference type="SUPFAM" id="SSF47406">
    <property type="entry name" value="SinR repressor dimerisation domain-like"/>
    <property type="match status" value="1"/>
</dbReference>
<dbReference type="GO" id="GO:0003677">
    <property type="term" value="F:DNA binding"/>
    <property type="evidence" value="ECO:0007669"/>
    <property type="project" value="UniProtKB-KW"/>
</dbReference>
<accession>A0A433HTI0</accession>
<dbReference type="InterPro" id="IPR010981">
    <property type="entry name" value="SinR/SinI_dimer_dom"/>
</dbReference>
<keyword evidence="2" id="KW-0238">DNA-binding</keyword>
<dbReference type="PROSITE" id="PS51500">
    <property type="entry name" value="SIN"/>
    <property type="match status" value="1"/>
</dbReference>
<evidence type="ECO:0000313" key="2">
    <source>
        <dbReference type="EMBL" id="RUQ31617.1"/>
    </source>
</evidence>
<name>A0A433HTI0_9BACI</name>
<dbReference type="EMBL" id="RYZZ01000005">
    <property type="protein sequence ID" value="RUQ31617.1"/>
    <property type="molecule type" value="Genomic_DNA"/>
</dbReference>
<comment type="caution">
    <text evidence="2">The sequence shown here is derived from an EMBL/GenBank/DDBJ whole genome shotgun (WGS) entry which is preliminary data.</text>
</comment>
<reference evidence="2 3" key="1">
    <citation type="submission" date="2018-12" db="EMBL/GenBank/DDBJ databases">
        <title>Bacillus chawlae sp. nov., Bacillus glennii sp. nov., and Bacillus saganii sp. nov. Isolated from the Vehicle Assembly Building at Kennedy Space Center where the Viking Spacecraft were Assembled.</title>
        <authorList>
            <person name="Seuylemezian A."/>
            <person name="Vaishampayan P."/>
        </authorList>
    </citation>
    <scope>NUCLEOTIDE SEQUENCE [LARGE SCALE GENOMIC DNA]</scope>
    <source>
        <strain evidence="2 3">L5</strain>
    </source>
</reference>
<feature type="domain" description="Sin" evidence="1">
    <location>
        <begin position="1"/>
        <end position="37"/>
    </location>
</feature>
<sequence length="56" mass="6783">MEMVNRELDQEWLKLIIQAKELGIHAEEVRAFFQSPLRQRDVTETYEDTYNQKRKG</sequence>
<evidence type="ECO:0000259" key="1">
    <source>
        <dbReference type="PROSITE" id="PS51500"/>
    </source>
</evidence>
<dbReference type="Proteomes" id="UP000267430">
    <property type="component" value="Unassembled WGS sequence"/>
</dbReference>
<dbReference type="OrthoDB" id="2721940at2"/>
<gene>
    <name evidence="2" type="primary">sinI</name>
    <name evidence="2" type="ORF">ELQ35_03350</name>
</gene>
<dbReference type="Pfam" id="PF08671">
    <property type="entry name" value="SinI"/>
    <property type="match status" value="1"/>
</dbReference>